<proteinExistence type="predicted"/>
<organism evidence="1 2">
    <name type="scientific">Melia azedarach</name>
    <name type="common">Chinaberry tree</name>
    <dbReference type="NCBI Taxonomy" id="155640"/>
    <lineage>
        <taxon>Eukaryota</taxon>
        <taxon>Viridiplantae</taxon>
        <taxon>Streptophyta</taxon>
        <taxon>Embryophyta</taxon>
        <taxon>Tracheophyta</taxon>
        <taxon>Spermatophyta</taxon>
        <taxon>Magnoliopsida</taxon>
        <taxon>eudicotyledons</taxon>
        <taxon>Gunneridae</taxon>
        <taxon>Pentapetalae</taxon>
        <taxon>rosids</taxon>
        <taxon>malvids</taxon>
        <taxon>Sapindales</taxon>
        <taxon>Meliaceae</taxon>
        <taxon>Melia</taxon>
    </lineage>
</organism>
<gene>
    <name evidence="1" type="ORF">OWV82_012723</name>
</gene>
<sequence length="498" mass="56744">MDENPFLYFYLVLVLGTMAVLVIGHVYKMVRDDSYGGFPPGNKGLPFIGETMQFMAAINSRKGFYNFVQVRRLKYGDCFRTNIFGNTQVFFSSKEAAKIILSNEGENFTKKYMKSIAELVGNHSVLCAPPEHHKMIRTRLANLFSTSSLSNFIKQFDELILQSLPTWEKKGTVVVLREALAITFKAMCKILMSLESGEELEMLEKDVAHVYEAMLAFPLKLPWTRFYKGLQARKRIMKTLEKIITLRRKGGVEAQRDDFLQYLVTDEDKLASSSSSSSSETLKKLTDAEIRDNILTMIIAGQDTTANAITWMVKYLGENQEALNLVKTEQLKLAETTSTKSCLTLEDLNYYMPYASKVVKESLRLSSIVAWFPRMVLEDCEIQGYRIKGGWSVNVDAKSIHLDSKFFNDPDVFNPSRFNDETKPYSFLAFSLGGRTCLGMNMAKSMMLVFLHRLITTYEWEVLDSDSSTEPWAMFSRLKSGCPVIVTRNKEEEKANDE</sequence>
<evidence type="ECO:0000313" key="1">
    <source>
        <dbReference type="EMBL" id="KAJ4714205.1"/>
    </source>
</evidence>
<protein>
    <submittedName>
        <fullName evidence="1">Cytochrome P450</fullName>
    </submittedName>
</protein>
<dbReference type="EMBL" id="CM051400">
    <property type="protein sequence ID" value="KAJ4714205.1"/>
    <property type="molecule type" value="Genomic_DNA"/>
</dbReference>
<accession>A0ACC1XS25</accession>
<evidence type="ECO:0000313" key="2">
    <source>
        <dbReference type="Proteomes" id="UP001164539"/>
    </source>
</evidence>
<dbReference type="Proteomes" id="UP001164539">
    <property type="component" value="Chromosome 7"/>
</dbReference>
<reference evidence="1 2" key="1">
    <citation type="journal article" date="2023" name="Science">
        <title>Complex scaffold remodeling in plant triterpene biosynthesis.</title>
        <authorList>
            <person name="De La Pena R."/>
            <person name="Hodgson H."/>
            <person name="Liu J.C."/>
            <person name="Stephenson M.J."/>
            <person name="Martin A.C."/>
            <person name="Owen C."/>
            <person name="Harkess A."/>
            <person name="Leebens-Mack J."/>
            <person name="Jimenez L.E."/>
            <person name="Osbourn A."/>
            <person name="Sattely E.S."/>
        </authorList>
    </citation>
    <scope>NUCLEOTIDE SEQUENCE [LARGE SCALE GENOMIC DNA]</scope>
    <source>
        <strain evidence="2">cv. JPN11</strain>
        <tissue evidence="1">Leaf</tissue>
    </source>
</reference>
<keyword evidence="2" id="KW-1185">Reference proteome</keyword>
<name>A0ACC1XS25_MELAZ</name>
<comment type="caution">
    <text evidence="1">The sequence shown here is derived from an EMBL/GenBank/DDBJ whole genome shotgun (WGS) entry which is preliminary data.</text>
</comment>